<evidence type="ECO:0000256" key="8">
    <source>
        <dbReference type="ARBA" id="ARBA00023136"/>
    </source>
</evidence>
<feature type="transmembrane region" description="Helical" evidence="9">
    <location>
        <begin position="482"/>
        <end position="500"/>
    </location>
</feature>
<evidence type="ECO:0000256" key="7">
    <source>
        <dbReference type="ARBA" id="ARBA00023010"/>
    </source>
</evidence>
<feature type="transmembrane region" description="Helical" evidence="9">
    <location>
        <begin position="553"/>
        <end position="580"/>
    </location>
</feature>
<evidence type="ECO:0000259" key="11">
    <source>
        <dbReference type="Pfam" id="PF22599"/>
    </source>
</evidence>
<evidence type="ECO:0000256" key="9">
    <source>
        <dbReference type="SAM" id="Phobius"/>
    </source>
</evidence>
<dbReference type="InterPro" id="IPR022813">
    <property type="entry name" value="SecD/SecF_arch_bac"/>
</dbReference>
<dbReference type="NCBIfam" id="TIGR01129">
    <property type="entry name" value="secD"/>
    <property type="match status" value="1"/>
</dbReference>
<keyword evidence="7" id="KW-0811">Translocation</keyword>
<dbReference type="PANTHER" id="PTHR30081:SF1">
    <property type="entry name" value="PROTEIN TRANSLOCASE SUBUNIT SECD"/>
    <property type="match status" value="1"/>
</dbReference>
<keyword evidence="2" id="KW-0813">Transport</keyword>
<dbReference type="InterPro" id="IPR054384">
    <property type="entry name" value="SecDF_P1_head"/>
</dbReference>
<reference evidence="12" key="1">
    <citation type="journal article" date="2012" name="Science">
        <title>Fermentation, hydrogen, and sulfur metabolism in multiple uncultivated bacterial phyla.</title>
        <authorList>
            <person name="Wrighton K.C."/>
            <person name="Thomas B.C."/>
            <person name="Sharon I."/>
            <person name="Miller C.S."/>
            <person name="Castelle C.J."/>
            <person name="VerBerkmoes N.C."/>
            <person name="Wilkins M.J."/>
            <person name="Hettich R.L."/>
            <person name="Lipton M.S."/>
            <person name="Williams K.H."/>
            <person name="Long P.E."/>
            <person name="Banfield J.F."/>
        </authorList>
    </citation>
    <scope>NUCLEOTIDE SEQUENCE [LARGE SCALE GENOMIC DNA]</scope>
</reference>
<dbReference type="PANTHER" id="PTHR30081">
    <property type="entry name" value="PROTEIN-EXPORT MEMBRANE PROTEIN SEC"/>
    <property type="match status" value="1"/>
</dbReference>
<feature type="transmembrane region" description="Helical" evidence="9">
    <location>
        <begin position="428"/>
        <end position="448"/>
    </location>
</feature>
<proteinExistence type="predicted"/>
<sequence>MKWLWMRIAGIIILLAVTFYIVFPWSNFGITMPFTGDEYKLWLDLHGWVELDYKIDLEAAKQKWGTFDEKTVTEWLKSIVEKRVNSLGTAEPTILGASYWNESHIIVQIPTSNFAGENLTEAQITERNNEYIAKAKDTIGKVVRLEFKEKKTKTTDQDKTDRKKIATDAMSEIKKGDVAFATIGKKYKDSYENVEFLAGTGTKDSLPEEITFTGMENVTTPFISEILNTKKASSFSLWKDQKLEQTPGDSGFSIVKINKITKVEKEKDVTTWSGASAKTTKQKYTEVTFDYEAIFINEKPSEWTQAKTEAWDVLDERYLTRASVSISQWNFQPQIELLFNDKWAKIFGELTKRLIGQELAIFVGWELLTAPTVQSVIPDWKAVITGNYTPTSAKKLANDINTWIVPAPIYLTSERAIDAKIGWDSLKVIINAWIIGFILILLFLISIYRVAGLLAWVALFGYTLLVLTIIKLSGIVLTLSSIAWLILSVGLAIDANILIFERSKEELLKDNDILKSLNIWFEKSWSAIWDSHVTSFVSAVILFIFWINLIKWFWVMLGIWIVVSLFSAMWVSRVLVFALAPKFSKKLNIFIWLKK</sequence>
<dbReference type="InterPro" id="IPR005791">
    <property type="entry name" value="SecD"/>
</dbReference>
<evidence type="ECO:0000256" key="2">
    <source>
        <dbReference type="ARBA" id="ARBA00022448"/>
    </source>
</evidence>
<evidence type="ECO:0000256" key="3">
    <source>
        <dbReference type="ARBA" id="ARBA00022475"/>
    </source>
</evidence>
<protein>
    <recommendedName>
        <fullName evidence="13">Protein translocase subunit SecD</fullName>
    </recommendedName>
</protein>
<keyword evidence="5" id="KW-0653">Protein transport</keyword>
<accession>K2BVI0</accession>
<keyword evidence="8 9" id="KW-0472">Membrane</keyword>
<dbReference type="Gene3D" id="3.30.1360.200">
    <property type="match status" value="1"/>
</dbReference>
<evidence type="ECO:0000256" key="4">
    <source>
        <dbReference type="ARBA" id="ARBA00022692"/>
    </source>
</evidence>
<dbReference type="Gene3D" id="1.20.1640.10">
    <property type="entry name" value="Multidrug efflux transporter AcrB transmembrane domain"/>
    <property type="match status" value="1"/>
</dbReference>
<dbReference type="PRINTS" id="PR00702">
    <property type="entry name" value="ACRIFLAVINRP"/>
</dbReference>
<dbReference type="GO" id="GO:0006886">
    <property type="term" value="P:intracellular protein transport"/>
    <property type="evidence" value="ECO:0007669"/>
    <property type="project" value="InterPro"/>
</dbReference>
<feature type="transmembrane region" description="Helical" evidence="9">
    <location>
        <begin position="453"/>
        <end position="476"/>
    </location>
</feature>
<dbReference type="Pfam" id="PF22599">
    <property type="entry name" value="SecDF_P1_head"/>
    <property type="match status" value="1"/>
</dbReference>
<evidence type="ECO:0000256" key="6">
    <source>
        <dbReference type="ARBA" id="ARBA00022989"/>
    </source>
</evidence>
<keyword evidence="6 9" id="KW-1133">Transmembrane helix</keyword>
<evidence type="ECO:0000256" key="5">
    <source>
        <dbReference type="ARBA" id="ARBA00022927"/>
    </source>
</evidence>
<gene>
    <name evidence="12" type="ORF">ACD_49C00059G0002</name>
</gene>
<organism evidence="12">
    <name type="scientific">uncultured bacterium</name>
    <name type="common">gcode 4</name>
    <dbReference type="NCBI Taxonomy" id="1234023"/>
    <lineage>
        <taxon>Bacteria</taxon>
        <taxon>environmental samples</taxon>
    </lineage>
</organism>
<evidence type="ECO:0000313" key="12">
    <source>
        <dbReference type="EMBL" id="EKD66229.1"/>
    </source>
</evidence>
<evidence type="ECO:0000259" key="10">
    <source>
        <dbReference type="Pfam" id="PF02355"/>
    </source>
</evidence>
<evidence type="ECO:0000256" key="1">
    <source>
        <dbReference type="ARBA" id="ARBA00004651"/>
    </source>
</evidence>
<feature type="transmembrane region" description="Helical" evidence="9">
    <location>
        <begin position="527"/>
        <end position="547"/>
    </location>
</feature>
<dbReference type="EMBL" id="AMFJ01021645">
    <property type="protein sequence ID" value="EKD66229.1"/>
    <property type="molecule type" value="Genomic_DNA"/>
</dbReference>
<feature type="domain" description="Protein export membrane protein SecD/SecF C-terminal" evidence="10">
    <location>
        <begin position="412"/>
        <end position="579"/>
    </location>
</feature>
<comment type="caution">
    <text evidence="12">The sequence shown here is derived from an EMBL/GenBank/DDBJ whole genome shotgun (WGS) entry which is preliminary data.</text>
</comment>
<dbReference type="GO" id="GO:0005886">
    <property type="term" value="C:plasma membrane"/>
    <property type="evidence" value="ECO:0007669"/>
    <property type="project" value="UniProtKB-SubCell"/>
</dbReference>
<keyword evidence="4 9" id="KW-0812">Transmembrane</keyword>
<feature type="domain" description="SecDF P1 head subdomain" evidence="11">
    <location>
        <begin position="312"/>
        <end position="400"/>
    </location>
</feature>
<dbReference type="InterPro" id="IPR048634">
    <property type="entry name" value="SecD_SecF_C"/>
</dbReference>
<dbReference type="Pfam" id="PF02355">
    <property type="entry name" value="SecD_SecF_C"/>
    <property type="match status" value="1"/>
</dbReference>
<dbReference type="AlphaFoldDB" id="K2BVI0"/>
<dbReference type="Gene3D" id="3.30.70.3220">
    <property type="match status" value="1"/>
</dbReference>
<dbReference type="GO" id="GO:0015450">
    <property type="term" value="F:protein-transporting ATPase activity"/>
    <property type="evidence" value="ECO:0007669"/>
    <property type="project" value="InterPro"/>
</dbReference>
<name>K2BVI0_9BACT</name>
<dbReference type="SUPFAM" id="SSF82866">
    <property type="entry name" value="Multidrug efflux transporter AcrB transmembrane domain"/>
    <property type="match status" value="1"/>
</dbReference>
<comment type="subcellular location">
    <subcellularLocation>
        <location evidence="1">Cell membrane</location>
        <topology evidence="1">Multi-pass membrane protein</topology>
    </subcellularLocation>
</comment>
<dbReference type="InterPro" id="IPR001036">
    <property type="entry name" value="Acrflvin-R"/>
</dbReference>
<keyword evidence="3" id="KW-1003">Cell membrane</keyword>
<evidence type="ECO:0008006" key="13">
    <source>
        <dbReference type="Google" id="ProtNLM"/>
    </source>
</evidence>